<feature type="compositionally biased region" description="Low complexity" evidence="5">
    <location>
        <begin position="235"/>
        <end position="277"/>
    </location>
</feature>
<feature type="domain" description="Outer membrane protein assembly factor BamE" evidence="6">
    <location>
        <begin position="89"/>
        <end position="159"/>
    </location>
</feature>
<evidence type="ECO:0000256" key="1">
    <source>
        <dbReference type="ARBA" id="ARBA00022729"/>
    </source>
</evidence>
<comment type="subcellular location">
    <subcellularLocation>
        <location evidence="4">Cell outer membrane</location>
    </subcellularLocation>
</comment>
<accession>A0A5E4TBE9</accession>
<evidence type="ECO:0000256" key="2">
    <source>
        <dbReference type="ARBA" id="ARBA00023136"/>
    </source>
</evidence>
<keyword evidence="1 4" id="KW-0732">Signal</keyword>
<dbReference type="GO" id="GO:0043165">
    <property type="term" value="P:Gram-negative-bacterium-type cell outer membrane assembly"/>
    <property type="evidence" value="ECO:0007669"/>
    <property type="project" value="UniProtKB-UniRule"/>
</dbReference>
<evidence type="ECO:0000259" key="6">
    <source>
        <dbReference type="Pfam" id="PF04355"/>
    </source>
</evidence>
<dbReference type="AlphaFoldDB" id="A0A5E4TBE9"/>
<feature type="region of interest" description="Disordered" evidence="5">
    <location>
        <begin position="179"/>
        <end position="199"/>
    </location>
</feature>
<keyword evidence="8" id="KW-1185">Reference proteome</keyword>
<dbReference type="OrthoDB" id="9808250at2"/>
<comment type="function">
    <text evidence="4">Part of the outer membrane protein assembly complex, which is involved in assembly and insertion of beta-barrel proteins into the outer membrane.</text>
</comment>
<evidence type="ECO:0000256" key="4">
    <source>
        <dbReference type="HAMAP-Rule" id="MF_00925"/>
    </source>
</evidence>
<dbReference type="Proteomes" id="UP000367825">
    <property type="component" value="Unassembled WGS sequence"/>
</dbReference>
<evidence type="ECO:0000313" key="7">
    <source>
        <dbReference type="EMBL" id="VVD85460.1"/>
    </source>
</evidence>
<feature type="compositionally biased region" description="Gly residues" evidence="5">
    <location>
        <begin position="286"/>
        <end position="295"/>
    </location>
</feature>
<keyword evidence="2 4" id="KW-0472">Membrane</keyword>
<name>A0A5E4TBE9_9BURK</name>
<reference evidence="7 8" key="1">
    <citation type="submission" date="2019-08" db="EMBL/GenBank/DDBJ databases">
        <authorList>
            <person name="Peeters C."/>
        </authorList>
    </citation>
    <scope>NUCLEOTIDE SEQUENCE [LARGE SCALE GENOMIC DNA]</scope>
    <source>
        <strain evidence="7 8">LMG 31109</strain>
    </source>
</reference>
<dbReference type="Gene3D" id="3.30.1450.10">
    <property type="match status" value="1"/>
</dbReference>
<organism evidence="7 8">
    <name type="scientific">Pandoraea nosoerga</name>
    <dbReference type="NCBI Taxonomy" id="2508296"/>
    <lineage>
        <taxon>Bacteria</taxon>
        <taxon>Pseudomonadati</taxon>
        <taxon>Pseudomonadota</taxon>
        <taxon>Betaproteobacteria</taxon>
        <taxon>Burkholderiales</taxon>
        <taxon>Burkholderiaceae</taxon>
        <taxon>Pandoraea</taxon>
    </lineage>
</organism>
<comment type="similarity">
    <text evidence="4">Belongs to the BamE family.</text>
</comment>
<dbReference type="HAMAP" id="MF_00925">
    <property type="entry name" value="OM_assembly_BamE"/>
    <property type="match status" value="1"/>
</dbReference>
<dbReference type="InterPro" id="IPR007450">
    <property type="entry name" value="BamE_dom"/>
</dbReference>
<evidence type="ECO:0000256" key="5">
    <source>
        <dbReference type="SAM" id="MobiDB-lite"/>
    </source>
</evidence>
<dbReference type="GO" id="GO:0051205">
    <property type="term" value="P:protein insertion into membrane"/>
    <property type="evidence" value="ECO:0007669"/>
    <property type="project" value="UniProtKB-UniRule"/>
</dbReference>
<feature type="compositionally biased region" description="Low complexity" evidence="5">
    <location>
        <begin position="184"/>
        <end position="199"/>
    </location>
</feature>
<proteinExistence type="inferred from homology"/>
<dbReference type="PANTHER" id="PTHR37482">
    <property type="entry name" value="OUTER MEMBRANE PROTEIN ASSEMBLY FACTOR BAME"/>
    <property type="match status" value="1"/>
</dbReference>
<dbReference type="Pfam" id="PF04355">
    <property type="entry name" value="BamE"/>
    <property type="match status" value="1"/>
</dbReference>
<dbReference type="InterPro" id="IPR037873">
    <property type="entry name" value="BamE-like"/>
</dbReference>
<keyword evidence="3 4" id="KW-0998">Cell outer membrane</keyword>
<dbReference type="GO" id="GO:0030674">
    <property type="term" value="F:protein-macromolecule adaptor activity"/>
    <property type="evidence" value="ECO:0007669"/>
    <property type="project" value="TreeGrafter"/>
</dbReference>
<protein>
    <recommendedName>
        <fullName evidence="4">Outer membrane protein assembly factor BamE</fullName>
    </recommendedName>
</protein>
<feature type="region of interest" description="Disordered" evidence="5">
    <location>
        <begin position="235"/>
        <end position="295"/>
    </location>
</feature>
<evidence type="ECO:0000313" key="8">
    <source>
        <dbReference type="Proteomes" id="UP000367825"/>
    </source>
</evidence>
<dbReference type="EMBL" id="CABPSC010000003">
    <property type="protein sequence ID" value="VVD85460.1"/>
    <property type="molecule type" value="Genomic_DNA"/>
</dbReference>
<sequence length="295" mass="30295">MPFCLARAQTGANGTVSAVNRGDVAARWACRIKFDFFESESDLRRYLSLPLPVYAAAALLALAGCSTYDSVTDKVIGVVTPYRINIVQGNFVSKEAYDQLQAGMTRDQVRQLLGTPLLTDLFHANRWDYVFYFKRGNASVVQERHLKVYFDGDSLVRWEGGENLPTEYQLVQEIDGQKGKAVKTEAPAPSTASAAAAEAAAPSPDAAAAAPTAAVPANTGVATVSTDAAAANAGAASSAPSTPSTQAASQAQAASPAASGGSSGSGAPSTATATGTGIVPSPRVTSGGGLFSMPK</sequence>
<comment type="subunit">
    <text evidence="4">Part of the Bam complex.</text>
</comment>
<gene>
    <name evidence="4 7" type="primary">bamE</name>
    <name evidence="7" type="ORF">PNO31109_01326</name>
</gene>
<dbReference type="PANTHER" id="PTHR37482:SF1">
    <property type="entry name" value="OUTER MEMBRANE PROTEIN ASSEMBLY FACTOR BAME"/>
    <property type="match status" value="1"/>
</dbReference>
<dbReference type="InterPro" id="IPR026592">
    <property type="entry name" value="BamE"/>
</dbReference>
<evidence type="ECO:0000256" key="3">
    <source>
        <dbReference type="ARBA" id="ARBA00023237"/>
    </source>
</evidence>
<dbReference type="GO" id="GO:1990063">
    <property type="term" value="C:Bam protein complex"/>
    <property type="evidence" value="ECO:0007669"/>
    <property type="project" value="TreeGrafter"/>
</dbReference>